<keyword evidence="2" id="KW-0808">Transferase</keyword>
<dbReference type="PANTHER" id="PTHR33447">
    <property type="entry name" value="GLUTATHIONE GAMMA-GLUTAMYLCYSTEINYLTRANSFERASE"/>
    <property type="match status" value="1"/>
</dbReference>
<dbReference type="GO" id="GO:0010273">
    <property type="term" value="P:detoxification of copper ion"/>
    <property type="evidence" value="ECO:0007669"/>
    <property type="project" value="TreeGrafter"/>
</dbReference>
<evidence type="ECO:0000313" key="2">
    <source>
        <dbReference type="EMBL" id="MCI07340.1"/>
    </source>
</evidence>
<organism evidence="2 3">
    <name type="scientific">Trifolium medium</name>
    <dbReference type="NCBI Taxonomy" id="97028"/>
    <lineage>
        <taxon>Eukaryota</taxon>
        <taxon>Viridiplantae</taxon>
        <taxon>Streptophyta</taxon>
        <taxon>Embryophyta</taxon>
        <taxon>Tracheophyta</taxon>
        <taxon>Spermatophyta</taxon>
        <taxon>Magnoliopsida</taxon>
        <taxon>eudicotyledons</taxon>
        <taxon>Gunneridae</taxon>
        <taxon>Pentapetalae</taxon>
        <taxon>rosids</taxon>
        <taxon>fabids</taxon>
        <taxon>Fabales</taxon>
        <taxon>Fabaceae</taxon>
        <taxon>Papilionoideae</taxon>
        <taxon>50 kb inversion clade</taxon>
        <taxon>NPAAA clade</taxon>
        <taxon>Hologalegina</taxon>
        <taxon>IRL clade</taxon>
        <taxon>Trifolieae</taxon>
        <taxon>Trifolium</taxon>
    </lineage>
</organism>
<dbReference type="EMBL" id="LXQA010065051">
    <property type="protein sequence ID" value="MCI07340.1"/>
    <property type="molecule type" value="Genomic_DNA"/>
</dbReference>
<dbReference type="GO" id="GO:0046872">
    <property type="term" value="F:metal ion binding"/>
    <property type="evidence" value="ECO:0007669"/>
    <property type="project" value="InterPro"/>
</dbReference>
<accession>A0A392P7F3</accession>
<keyword evidence="3" id="KW-1185">Reference proteome</keyword>
<proteinExistence type="predicted"/>
<sequence length="118" mass="13882">SCKHESWKSIAKFLINDVPSLLKSEDVKDMCKVLSVIVTSLPSNFEEFIKWVTEIRRQEDNGPSLSEEEKTRAVVKRTHTIFRRWRHRNSASIVLTIYNLGWYHRQEAFEGNSWPGFN</sequence>
<dbReference type="GO" id="GO:0046938">
    <property type="term" value="P:phytochelatin biosynthetic process"/>
    <property type="evidence" value="ECO:0007669"/>
    <property type="project" value="InterPro"/>
</dbReference>
<feature type="domain" description="Phytochelatin synthase C-terminal" evidence="1">
    <location>
        <begin position="2"/>
        <end position="77"/>
    </location>
</feature>
<dbReference type="Pfam" id="PF09328">
    <property type="entry name" value="Phytochelatin_C"/>
    <property type="match status" value="1"/>
</dbReference>
<name>A0A392P7F3_9FABA</name>
<dbReference type="InterPro" id="IPR040409">
    <property type="entry name" value="PCS-like"/>
</dbReference>
<dbReference type="GO" id="GO:0016756">
    <property type="term" value="F:glutathione gamma-glutamylcysteinyltransferase activity"/>
    <property type="evidence" value="ECO:0007669"/>
    <property type="project" value="InterPro"/>
</dbReference>
<feature type="non-terminal residue" evidence="2">
    <location>
        <position position="1"/>
    </location>
</feature>
<dbReference type="GO" id="GO:0098849">
    <property type="term" value="P:cellular detoxification of cadmium ion"/>
    <property type="evidence" value="ECO:0007669"/>
    <property type="project" value="TreeGrafter"/>
</dbReference>
<protein>
    <submittedName>
        <fullName evidence="2">Glutathione gamma-glutamylcysteinyltransferase 1-like</fullName>
    </submittedName>
</protein>
<evidence type="ECO:0000259" key="1">
    <source>
        <dbReference type="Pfam" id="PF09328"/>
    </source>
</evidence>
<dbReference type="InterPro" id="IPR015407">
    <property type="entry name" value="Phytochelatin_synthase_C"/>
</dbReference>
<dbReference type="AlphaFoldDB" id="A0A392P7F3"/>
<reference evidence="2 3" key="1">
    <citation type="journal article" date="2018" name="Front. Plant Sci.">
        <title>Red Clover (Trifolium pratense) and Zigzag Clover (T. medium) - A Picture of Genomic Similarities and Differences.</title>
        <authorList>
            <person name="Dluhosova J."/>
            <person name="Istvanek J."/>
            <person name="Nedelnik J."/>
            <person name="Repkova J."/>
        </authorList>
    </citation>
    <scope>NUCLEOTIDE SEQUENCE [LARGE SCALE GENOMIC DNA]</scope>
    <source>
        <strain evidence="3">cv. 10/8</strain>
        <tissue evidence="2">Leaf</tissue>
    </source>
</reference>
<evidence type="ECO:0000313" key="3">
    <source>
        <dbReference type="Proteomes" id="UP000265520"/>
    </source>
</evidence>
<dbReference type="Proteomes" id="UP000265520">
    <property type="component" value="Unassembled WGS sequence"/>
</dbReference>
<comment type="caution">
    <text evidence="2">The sequence shown here is derived from an EMBL/GenBank/DDBJ whole genome shotgun (WGS) entry which is preliminary data.</text>
</comment>
<dbReference type="PANTHER" id="PTHR33447:SF2">
    <property type="entry name" value="GLUTATHIONE GAMMA-GLUTAMYLCYSTEINYLTRANSFERASE"/>
    <property type="match status" value="1"/>
</dbReference>